<dbReference type="Proteomes" id="UP000024836">
    <property type="component" value="Unassembled WGS sequence"/>
</dbReference>
<keyword evidence="4" id="KW-1185">Reference proteome</keyword>
<dbReference type="EMBL" id="AQQY01000002">
    <property type="protein sequence ID" value="KCV83012.1"/>
    <property type="molecule type" value="Genomic_DNA"/>
</dbReference>
<dbReference type="Pfam" id="PF13302">
    <property type="entry name" value="Acetyltransf_3"/>
    <property type="match status" value="1"/>
</dbReference>
<dbReference type="InterPro" id="IPR000182">
    <property type="entry name" value="GNAT_dom"/>
</dbReference>
<comment type="caution">
    <text evidence="3">The sequence shown here is derived from an EMBL/GenBank/DDBJ whole genome shotgun (WGS) entry which is preliminary data.</text>
</comment>
<protein>
    <submittedName>
        <fullName evidence="3">N-acetyltransferase GCN5</fullName>
    </submittedName>
</protein>
<dbReference type="InterPro" id="IPR016181">
    <property type="entry name" value="Acyl_CoA_acyltransferase"/>
</dbReference>
<dbReference type="PANTHER" id="PTHR43441:SF2">
    <property type="entry name" value="FAMILY ACETYLTRANSFERASE, PUTATIVE (AFU_ORTHOLOGUE AFUA_7G00850)-RELATED"/>
    <property type="match status" value="1"/>
</dbReference>
<feature type="region of interest" description="Disordered" evidence="1">
    <location>
        <begin position="1"/>
        <end position="22"/>
    </location>
</feature>
<accession>A0A058ZPC2</accession>
<dbReference type="RefSeq" id="WP_035249013.1">
    <property type="nucleotide sequence ID" value="NZ_AQQY01000002.1"/>
</dbReference>
<organism evidence="3 4">
    <name type="scientific">Actibacterium atlanticum</name>
    <dbReference type="NCBI Taxonomy" id="1461693"/>
    <lineage>
        <taxon>Bacteria</taxon>
        <taxon>Pseudomonadati</taxon>
        <taxon>Pseudomonadota</taxon>
        <taxon>Alphaproteobacteria</taxon>
        <taxon>Rhodobacterales</taxon>
        <taxon>Roseobacteraceae</taxon>
        <taxon>Actibacterium</taxon>
    </lineage>
</organism>
<name>A0A058ZPC2_9RHOB</name>
<dbReference type="PANTHER" id="PTHR43441">
    <property type="entry name" value="RIBOSOMAL-PROTEIN-SERINE ACETYLTRANSFERASE"/>
    <property type="match status" value="1"/>
</dbReference>
<dbReference type="InterPro" id="IPR051908">
    <property type="entry name" value="Ribosomal_N-acetyltransferase"/>
</dbReference>
<reference evidence="3 4" key="1">
    <citation type="submission" date="2013-04" db="EMBL/GenBank/DDBJ databases">
        <title>Shimia sp. 22II-S11-Z10 Genome Sequencing.</title>
        <authorList>
            <person name="Lai Q."/>
            <person name="Li G."/>
            <person name="Shao Z."/>
        </authorList>
    </citation>
    <scope>NUCLEOTIDE SEQUENCE [LARGE SCALE GENOMIC DNA]</scope>
    <source>
        <strain evidence="4">22II-S11-Z10</strain>
    </source>
</reference>
<dbReference type="FunFam" id="3.40.630.30:FF:000047">
    <property type="entry name" value="Acetyltransferase, GNAT family"/>
    <property type="match status" value="1"/>
</dbReference>
<evidence type="ECO:0000256" key="1">
    <source>
        <dbReference type="SAM" id="MobiDB-lite"/>
    </source>
</evidence>
<keyword evidence="3" id="KW-0808">Transferase</keyword>
<feature type="domain" description="N-acetyltransferase" evidence="2">
    <location>
        <begin position="30"/>
        <end position="185"/>
    </location>
</feature>
<dbReference type="SUPFAM" id="SSF55729">
    <property type="entry name" value="Acyl-CoA N-acyltransferases (Nat)"/>
    <property type="match status" value="1"/>
</dbReference>
<dbReference type="OrthoDB" id="5295305at2"/>
<sequence length="239" mass="26817">MEEHRELGLPVPGWTPPPAPGPDQIDGRYVRLERLSADRHAGDLHRGFSADDRIWDYMSIGPFSSAAQYHRWVREHESLDDPVFYAFKDLETGHFGGVGSYLRIAPSAGSIEIGSICLATGMQRSRAATEALLLMIKWAFEAGYRRVEWKCNALNYGSRRAAQRLGFSFEGVFRQADVVKGHNRDTAWLAAVDKEWPALKEAMEVWLSPSNFDADGRQIERLSDLTALVRINSDPVLGN</sequence>
<proteinExistence type="predicted"/>
<gene>
    <name evidence="3" type="ORF">ATO10_05362</name>
</gene>
<evidence type="ECO:0000313" key="3">
    <source>
        <dbReference type="EMBL" id="KCV83012.1"/>
    </source>
</evidence>
<evidence type="ECO:0000313" key="4">
    <source>
        <dbReference type="Proteomes" id="UP000024836"/>
    </source>
</evidence>
<dbReference type="AlphaFoldDB" id="A0A058ZPC2"/>
<dbReference type="eggNOG" id="COG1670">
    <property type="taxonomic scope" value="Bacteria"/>
</dbReference>
<dbReference type="PATRIC" id="fig|1461693.3.peg.1094"/>
<dbReference type="STRING" id="1461693.ATO10_05362"/>
<evidence type="ECO:0000259" key="2">
    <source>
        <dbReference type="PROSITE" id="PS51186"/>
    </source>
</evidence>
<dbReference type="GO" id="GO:0008999">
    <property type="term" value="F:protein-N-terminal-alanine acetyltransferase activity"/>
    <property type="evidence" value="ECO:0007669"/>
    <property type="project" value="TreeGrafter"/>
</dbReference>
<dbReference type="Gene3D" id="3.40.630.30">
    <property type="match status" value="1"/>
</dbReference>
<dbReference type="GO" id="GO:1990189">
    <property type="term" value="F:protein N-terminal-serine acetyltransferase activity"/>
    <property type="evidence" value="ECO:0007669"/>
    <property type="project" value="TreeGrafter"/>
</dbReference>
<dbReference type="PROSITE" id="PS51186">
    <property type="entry name" value="GNAT"/>
    <property type="match status" value="1"/>
</dbReference>